<organism evidence="1 2">
    <name type="scientific">Nocardioides aurantiacus</name>
    <dbReference type="NCBI Taxonomy" id="86796"/>
    <lineage>
        <taxon>Bacteria</taxon>
        <taxon>Bacillati</taxon>
        <taxon>Actinomycetota</taxon>
        <taxon>Actinomycetes</taxon>
        <taxon>Propionibacteriales</taxon>
        <taxon>Nocardioidaceae</taxon>
        <taxon>Nocardioides</taxon>
    </lineage>
</organism>
<proteinExistence type="predicted"/>
<dbReference type="EMBL" id="RKHO01000001">
    <property type="protein sequence ID" value="ROR90694.1"/>
    <property type="molecule type" value="Genomic_DNA"/>
</dbReference>
<protein>
    <submittedName>
        <fullName evidence="1">Uncharacterized protein</fullName>
    </submittedName>
</protein>
<name>A0A3N2CU08_9ACTN</name>
<evidence type="ECO:0000313" key="1">
    <source>
        <dbReference type="EMBL" id="ROR90694.1"/>
    </source>
</evidence>
<reference evidence="1 2" key="1">
    <citation type="submission" date="2018-11" db="EMBL/GenBank/DDBJ databases">
        <title>Sequencing the genomes of 1000 actinobacteria strains.</title>
        <authorList>
            <person name="Klenk H.-P."/>
        </authorList>
    </citation>
    <scope>NUCLEOTIDE SEQUENCE [LARGE SCALE GENOMIC DNA]</scope>
    <source>
        <strain evidence="1 2">DSM 12652</strain>
    </source>
</reference>
<evidence type="ECO:0000313" key="2">
    <source>
        <dbReference type="Proteomes" id="UP000281738"/>
    </source>
</evidence>
<comment type="caution">
    <text evidence="1">The sequence shown here is derived from an EMBL/GenBank/DDBJ whole genome shotgun (WGS) entry which is preliminary data.</text>
</comment>
<accession>A0A3N2CU08</accession>
<dbReference type="Proteomes" id="UP000281738">
    <property type="component" value="Unassembled WGS sequence"/>
</dbReference>
<gene>
    <name evidence="1" type="ORF">EDD33_1542</name>
</gene>
<keyword evidence="2" id="KW-1185">Reference proteome</keyword>
<sequence>MQTSTHLRARQVEGARVAGWASVRVPLSLDPMDDTHAPTVGAGIGSTALGRLQLRVPDDGGFEDVVVERRWPDMVAARAWCERTIARSSAGTTVMEVQVFEESWRHAKSWETTRHRPVAEVLQLAVVAADGSLRWAEPRSMTPRAGARHLL</sequence>
<dbReference type="AlphaFoldDB" id="A0A3N2CU08"/>